<keyword evidence="6" id="KW-0520">NAD</keyword>
<feature type="transmembrane region" description="Helical" evidence="8">
    <location>
        <begin position="737"/>
        <end position="756"/>
    </location>
</feature>
<evidence type="ECO:0000256" key="4">
    <source>
        <dbReference type="ARBA" id="ARBA00022989"/>
    </source>
</evidence>
<reference evidence="9 10" key="1">
    <citation type="submission" date="2021-02" db="EMBL/GenBank/DDBJ databases">
        <title>Plant Genome Project.</title>
        <authorList>
            <person name="Zhang R.-G."/>
        </authorList>
    </citation>
    <scope>NUCLEOTIDE SEQUENCE [LARGE SCALE GENOMIC DNA]</scope>
    <source>
        <tissue evidence="9">Leaves</tissue>
    </source>
</reference>
<proteinExistence type="inferred from homology"/>
<dbReference type="EMBL" id="JAFEMO010000010">
    <property type="protein sequence ID" value="KAH7560785.1"/>
    <property type="molecule type" value="Genomic_DNA"/>
</dbReference>
<evidence type="ECO:0000256" key="1">
    <source>
        <dbReference type="ARBA" id="ARBA00004141"/>
    </source>
</evidence>
<evidence type="ECO:0000256" key="8">
    <source>
        <dbReference type="SAM" id="Phobius"/>
    </source>
</evidence>
<comment type="caution">
    <text evidence="9">The sequence shown here is derived from an EMBL/GenBank/DDBJ whole genome shotgun (WGS) entry which is preliminary data.</text>
</comment>
<evidence type="ECO:0000256" key="6">
    <source>
        <dbReference type="RuleBase" id="RU000471"/>
    </source>
</evidence>
<feature type="region of interest" description="Disordered" evidence="7">
    <location>
        <begin position="514"/>
        <end position="541"/>
    </location>
</feature>
<comment type="similarity">
    <text evidence="2 6">Belongs to the complex I subunit 1 family.</text>
</comment>
<organism evidence="9 10">
    <name type="scientific">Xanthoceras sorbifolium</name>
    <dbReference type="NCBI Taxonomy" id="99658"/>
    <lineage>
        <taxon>Eukaryota</taxon>
        <taxon>Viridiplantae</taxon>
        <taxon>Streptophyta</taxon>
        <taxon>Embryophyta</taxon>
        <taxon>Tracheophyta</taxon>
        <taxon>Spermatophyta</taxon>
        <taxon>Magnoliopsida</taxon>
        <taxon>eudicotyledons</taxon>
        <taxon>Gunneridae</taxon>
        <taxon>Pentapetalae</taxon>
        <taxon>rosids</taxon>
        <taxon>malvids</taxon>
        <taxon>Sapindales</taxon>
        <taxon>Sapindaceae</taxon>
        <taxon>Xanthoceroideae</taxon>
        <taxon>Xanthoceras</taxon>
    </lineage>
</organism>
<accession>A0ABQ8HI87</accession>
<dbReference type="InterPro" id="IPR018086">
    <property type="entry name" value="NADH_UbQ_OxRdtase_su1_CS"/>
</dbReference>
<dbReference type="PANTHER" id="PTHR11432">
    <property type="entry name" value="NADH DEHYDROGENASE SUBUNIT 1"/>
    <property type="match status" value="1"/>
</dbReference>
<dbReference type="PROSITE" id="PS00668">
    <property type="entry name" value="COMPLEX1_ND1_2"/>
    <property type="match status" value="1"/>
</dbReference>
<evidence type="ECO:0000256" key="7">
    <source>
        <dbReference type="SAM" id="MobiDB-lite"/>
    </source>
</evidence>
<protein>
    <recommendedName>
        <fullName evidence="11">NADH-ubiquinone oxidoreductase chain 1</fullName>
    </recommendedName>
</protein>
<keyword evidence="4 8" id="KW-1133">Transmembrane helix</keyword>
<evidence type="ECO:0000313" key="10">
    <source>
        <dbReference type="Proteomes" id="UP000827721"/>
    </source>
</evidence>
<evidence type="ECO:0000256" key="5">
    <source>
        <dbReference type="ARBA" id="ARBA00023136"/>
    </source>
</evidence>
<dbReference type="Proteomes" id="UP000827721">
    <property type="component" value="Unassembled WGS sequence"/>
</dbReference>
<keyword evidence="5 8" id="KW-0472">Membrane</keyword>
<dbReference type="PANTHER" id="PTHR11432:SF3">
    <property type="entry name" value="NADH-UBIQUINONE OXIDOREDUCTASE CHAIN 1"/>
    <property type="match status" value="1"/>
</dbReference>
<evidence type="ECO:0000256" key="2">
    <source>
        <dbReference type="ARBA" id="ARBA00010535"/>
    </source>
</evidence>
<evidence type="ECO:0000313" key="9">
    <source>
        <dbReference type="EMBL" id="KAH7560785.1"/>
    </source>
</evidence>
<comment type="subcellular location">
    <subcellularLocation>
        <location evidence="6">Cell membrane</location>
        <topology evidence="6">Multi-pass membrane protein</topology>
    </subcellularLocation>
    <subcellularLocation>
        <location evidence="1">Membrane</location>
        <topology evidence="1">Multi-pass membrane protein</topology>
    </subcellularLocation>
</comment>
<evidence type="ECO:0008006" key="11">
    <source>
        <dbReference type="Google" id="ProtNLM"/>
    </source>
</evidence>
<sequence>MTICNKDYDPFYLSSFVESRLSSFGRRRLVSSCAIRLFGFLKLIHDLSSRNSSRAFGVCTTRHRSIETTLLGLLPMPLSSVSPTRASKPTRLSSGTLFYLLCSFLVLYRPWPLIKGLAFPLSSIVTGWLCPPIVSMNRFLNFPSLRNELSSYLIPKQDSTLEQCRALLAIRLEDLNFISELSHCYLKNEETATEQERVKSVADEQVRIASTKMDGIGPKKAIQVRYRLGENEQTSNDSFFFLVLVEFVIKMDRPYAVNEVILMLGFLLFASEFGNERSLPKALGLLRHSTSGSAWSRSLRPPIVSARLRPRSYCFRLSRHELSLCIVVVVLYLIRYVTETIRSVSVFFLDFEDEPADPNIIYEEPDDEASSSDKDVSDATLPARTFFIVIFLAGSVRRDKREMLSISQKLIPTPMLPRSAYRGIEREDRGPEQVGLGYRAEHYDLQLKWSLMKSLLVLFLLCAFMGNVRVLSQGSFLVVGHRADFGQKAFSDQGPGHKGLGTIQARPNRATTWDGNGSAHMHHLRNEKSTPVQSPPRSGLSTTPLKTMLLTKCPSLGWGYTAMSAAYSLGQCSEHESVQFRPLPPSLMLSHRQRLGKHGRATCRETCTCGFGRGPRYTVLICVGPRNSSEIVMAQKQIWSGIPLFPVLVMFLISRLAETNRAPFDLPEAEAESVAGYNVEYARDAILNSPLLAEANVPGSRGLILTETRGGSLPTSKYSILGKPAKKRMRATSAARFAFVAELVSFWVLALTLSWLGTLHSSFKTNECRVGVSALLSKRELGKANSLLGRARA</sequence>
<evidence type="ECO:0000256" key="3">
    <source>
        <dbReference type="ARBA" id="ARBA00022692"/>
    </source>
</evidence>
<keyword evidence="3 6" id="KW-0812">Transmembrane</keyword>
<keyword evidence="10" id="KW-1185">Reference proteome</keyword>
<dbReference type="InterPro" id="IPR001694">
    <property type="entry name" value="NADH_UbQ_OxRdtase_su1/FPO"/>
</dbReference>
<name>A0ABQ8HI87_9ROSI</name>
<gene>
    <name evidence="9" type="ORF">JRO89_XS10G0102200</name>
</gene>
<dbReference type="Pfam" id="PF00146">
    <property type="entry name" value="NADHdh"/>
    <property type="match status" value="1"/>
</dbReference>
<feature type="compositionally biased region" description="Polar residues" evidence="7">
    <location>
        <begin position="529"/>
        <end position="541"/>
    </location>
</feature>